<organism evidence="1 2">
    <name type="scientific">Microcystis aeruginosa NIES-298</name>
    <dbReference type="NCBI Taxonomy" id="449468"/>
    <lineage>
        <taxon>Bacteria</taxon>
        <taxon>Bacillati</taxon>
        <taxon>Cyanobacteriota</taxon>
        <taxon>Cyanophyceae</taxon>
        <taxon>Oscillatoriophycideae</taxon>
        <taxon>Chroococcales</taxon>
        <taxon>Microcystaceae</taxon>
        <taxon>Microcystis</taxon>
    </lineage>
</organism>
<gene>
    <name evidence="1" type="ORF">BGM30_16090</name>
</gene>
<comment type="caution">
    <text evidence="1">The sequence shown here is derived from an EMBL/GenBank/DDBJ whole genome shotgun (WGS) entry which is preliminary data.</text>
</comment>
<accession>A0A9P2YHU7</accession>
<dbReference type="Proteomes" id="UP000236321">
    <property type="component" value="Unassembled WGS sequence"/>
</dbReference>
<name>A0A9P2YHU7_MICAE</name>
<dbReference type="RefSeq" id="WP_133158924.1">
    <property type="nucleotide sequence ID" value="NZ_BEIU01000005.1"/>
</dbReference>
<evidence type="ECO:0000313" key="2">
    <source>
        <dbReference type="Proteomes" id="UP000236321"/>
    </source>
</evidence>
<dbReference type="EMBL" id="BEYQ01000004">
    <property type="protein sequence ID" value="GBD52516.1"/>
    <property type="molecule type" value="Genomic_DNA"/>
</dbReference>
<sequence length="77" mass="8544">MIPYRPALVVYYLTSSSNNSENPKIAENPDAAKEVAQILASAMRERNVKIYKIVAFNTMGGGEVCIFADVYLKTTKK</sequence>
<evidence type="ECO:0000313" key="1">
    <source>
        <dbReference type="EMBL" id="GBD52516.1"/>
    </source>
</evidence>
<dbReference type="AlphaFoldDB" id="A0A9P2YHU7"/>
<reference evidence="2" key="1">
    <citation type="submission" date="2017-12" db="EMBL/GenBank/DDBJ databases">
        <title>Improved Draft Genome Sequence of Microcystis aeruginosa NIES-298, a Microcystin-Producing Cyanobacterium from Lake Kasumigaura, Japan.</title>
        <authorList>
            <person name="Yamaguchi H."/>
            <person name="Suzuki S."/>
            <person name="Kawachi M."/>
        </authorList>
    </citation>
    <scope>NUCLEOTIDE SEQUENCE [LARGE SCALE GENOMIC DNA]</scope>
    <source>
        <strain evidence="2">NIES-298</strain>
    </source>
</reference>
<proteinExistence type="predicted"/>
<protein>
    <submittedName>
        <fullName evidence="1">Uncharacterized protein</fullName>
    </submittedName>
</protein>